<keyword evidence="10" id="KW-1185">Reference proteome</keyword>
<comment type="similarity">
    <text evidence="2">Belongs to the PilY1 family.</text>
</comment>
<feature type="chain" id="PRO_5046634577" evidence="7">
    <location>
        <begin position="32"/>
        <end position="1264"/>
    </location>
</feature>
<evidence type="ECO:0000256" key="4">
    <source>
        <dbReference type="ARBA" id="ARBA00022723"/>
    </source>
</evidence>
<evidence type="ECO:0000313" key="10">
    <source>
        <dbReference type="Proteomes" id="UP001595791"/>
    </source>
</evidence>
<keyword evidence="3" id="KW-1029">Fimbrium biogenesis</keyword>
<dbReference type="InterPro" id="IPR008707">
    <property type="entry name" value="B-propeller_PilY1"/>
</dbReference>
<feature type="domain" description="PilY1 beta-propeller" evidence="8">
    <location>
        <begin position="791"/>
        <end position="1089"/>
    </location>
</feature>
<keyword evidence="5" id="KW-0106">Calcium</keyword>
<evidence type="ECO:0000313" key="9">
    <source>
        <dbReference type="EMBL" id="MFC4160651.1"/>
    </source>
</evidence>
<name>A0ABV8MUJ1_9NEIS</name>
<evidence type="ECO:0000256" key="2">
    <source>
        <dbReference type="ARBA" id="ARBA00008387"/>
    </source>
</evidence>
<dbReference type="RefSeq" id="WP_378165712.1">
    <property type="nucleotide sequence ID" value="NZ_JBHSBU010000001.1"/>
</dbReference>
<dbReference type="EMBL" id="JBHSBU010000001">
    <property type="protein sequence ID" value="MFC4160651.1"/>
    <property type="molecule type" value="Genomic_DNA"/>
</dbReference>
<evidence type="ECO:0000256" key="1">
    <source>
        <dbReference type="ARBA" id="ARBA00004561"/>
    </source>
</evidence>
<keyword evidence="4" id="KW-0479">Metal-binding</keyword>
<keyword evidence="7" id="KW-0732">Signal</keyword>
<keyword evidence="6" id="KW-0281">Fimbrium</keyword>
<evidence type="ECO:0000256" key="6">
    <source>
        <dbReference type="ARBA" id="ARBA00023263"/>
    </source>
</evidence>
<organism evidence="9 10">
    <name type="scientific">Chitinimonas lacunae</name>
    <dbReference type="NCBI Taxonomy" id="1963018"/>
    <lineage>
        <taxon>Bacteria</taxon>
        <taxon>Pseudomonadati</taxon>
        <taxon>Pseudomonadota</taxon>
        <taxon>Betaproteobacteria</taxon>
        <taxon>Neisseriales</taxon>
        <taxon>Chitinibacteraceae</taxon>
        <taxon>Chitinimonas</taxon>
    </lineage>
</organism>
<dbReference type="InterPro" id="IPR011047">
    <property type="entry name" value="Quinoprotein_ADH-like_sf"/>
</dbReference>
<protein>
    <submittedName>
        <fullName evidence="9">Pilus assembly protein</fullName>
    </submittedName>
</protein>
<dbReference type="Pfam" id="PF05567">
    <property type="entry name" value="T4P_PilY1"/>
    <property type="match status" value="1"/>
</dbReference>
<evidence type="ECO:0000256" key="5">
    <source>
        <dbReference type="ARBA" id="ARBA00022837"/>
    </source>
</evidence>
<evidence type="ECO:0000256" key="3">
    <source>
        <dbReference type="ARBA" id="ARBA00022558"/>
    </source>
</evidence>
<proteinExistence type="inferred from homology"/>
<feature type="signal peptide" evidence="7">
    <location>
        <begin position="1"/>
        <end position="31"/>
    </location>
</feature>
<comment type="caution">
    <text evidence="9">The sequence shown here is derived from an EMBL/GenBank/DDBJ whole genome shotgun (WGS) entry which is preliminary data.</text>
</comment>
<gene>
    <name evidence="9" type="ORF">ACFOW7_15025</name>
</gene>
<evidence type="ECO:0000256" key="7">
    <source>
        <dbReference type="SAM" id="SignalP"/>
    </source>
</evidence>
<reference evidence="10" key="1">
    <citation type="journal article" date="2019" name="Int. J. Syst. Evol. Microbiol.">
        <title>The Global Catalogue of Microorganisms (GCM) 10K type strain sequencing project: providing services to taxonomists for standard genome sequencing and annotation.</title>
        <authorList>
            <consortium name="The Broad Institute Genomics Platform"/>
            <consortium name="The Broad Institute Genome Sequencing Center for Infectious Disease"/>
            <person name="Wu L."/>
            <person name="Ma J."/>
        </authorList>
    </citation>
    <scope>NUCLEOTIDE SEQUENCE [LARGE SCALE GENOMIC DNA]</scope>
    <source>
        <strain evidence="10">LMG 29894</strain>
    </source>
</reference>
<comment type="subcellular location">
    <subcellularLocation>
        <location evidence="1">Fimbrium</location>
    </subcellularLocation>
</comment>
<accession>A0ABV8MUJ1</accession>
<dbReference type="Proteomes" id="UP001595791">
    <property type="component" value="Unassembled WGS sequence"/>
</dbReference>
<dbReference type="SUPFAM" id="SSF50998">
    <property type="entry name" value="Quinoprotein alcohol dehydrogenase-like"/>
    <property type="match status" value="1"/>
</dbReference>
<sequence length="1264" mass="139989">MNPKLSRHRVRHIVSCTLGAFALLGGQLALATDISNEPLATKPASSKVKHNLMFILDNSGSMNWAYTPDWVVGGNMCRVFDFNGGNGRTDCIDGMPPYYSSDINSQYYNPDITYSPPKKSNGKDTYPNMDRDETMSWTKVTTDAYGKALYAFYDRLANSNYYHKYNLAKEYPDLIYGAGKRNTSTESTTANGNYVYPDSSNRSVTVTYTSNPYYYRLKSSIYCSDDLMQCQTQAGPDKDRPRQVKVLWCDSASNSAKCVGRRDDNVYRVPGYMSGKGGPYNFQRVDIKPDGSSYPKAETRSDCKGTTCTYDEEMTNFANWFTYYRTRMQTMKSAGSIAFSAVKGERFRVGFISLHNNTNDNYSFLQLGDFEGTQRDTWYNKLINEVPGSGTPLPGALARVGRYYAGKTDAVTGTAKSPAIQYACQKNFALLTTDGYWNSSNTFPPLKIDGSQLNESYDSDPATRKYGIYDGKLSSGSLADVAAYYYQTDLLDENTLTGTDKERALNKYGEALAEASDKGDVKNKAQRMTTFTLGLGVDGEMLYQPNYTEASTGDFRDIIDGKRDWPKPAENRASAVDDLWHAAVNGRGSYQSAKQPQQVVEALRGILNRADAAPGAAAAPTSTSPVFGDGGTEDQFAFATTYQTISWTGKVIGTERVLDTNTKQYVTQPIAGWEPHAQLLAYNSGADKSQASKRRNIFTYDGSKQVPFKFESLDSTAKLWLEKQSKQLSQYDVMTTAQRTLADSGINMVEYLRGDQTLEANGIFRKRAGLLGDTAGGQATFWQQNNEEYSDNEYMKFRETQKNRLAMVYVPANDGMLHAFIKKTKGITLQNQEEDGAELWAYVPRMVMKNMPKLASKEYTVNHQFFVDGEPKIEDVWDGKKWRTILVGGLNAGGRGYYALDVTDPRQPEVLWEFCGDKDACSGEKYSDKMGLSFGRPQIFKLPPNSVSPGTWVVAFGSGYNGSKDGTQPGRLFVVDAITGKPYYQMDSGGDGLAHITGWAFKEEQLTDKTAQHLFGGDLDGNIWQFDLGQTNPNAKPTKLAELKKNSVKQPVTTPLLLSSCNDKPVVIAGTGRLLGDSDLLNKDDQSIYVFRMDVPAGEQLLNKHSKMVQQVFDYTKLGPDRGSMSRQEMKPVDFATQNGWYMDFESKTGERVNVSPKLLLGGIAVATNTPQNSSGNVCEAGGTSSIYYFGACDGKLKVDVYLHTMMAAGFNPQLTTDAKGEPTAELDLLDTAGNRVKVNLGKLKYSGTLRAKRASWREILPDN</sequence>
<evidence type="ECO:0000259" key="8">
    <source>
        <dbReference type="Pfam" id="PF05567"/>
    </source>
</evidence>